<keyword evidence="2" id="KW-1185">Reference proteome</keyword>
<dbReference type="SUPFAM" id="SSF53756">
    <property type="entry name" value="UDP-Glycosyltransferase/glycogen phosphorylase"/>
    <property type="match status" value="1"/>
</dbReference>
<evidence type="ECO:0000313" key="2">
    <source>
        <dbReference type="Proteomes" id="UP000515237"/>
    </source>
</evidence>
<evidence type="ECO:0000313" key="1">
    <source>
        <dbReference type="EMBL" id="QNF31844.1"/>
    </source>
</evidence>
<reference evidence="1 2" key="1">
    <citation type="journal article" date="2018" name="Int. J. Syst. Evol. Microbiol.">
        <title>Adhaeribacter swui sp. nov., isolated from wet mud.</title>
        <authorList>
            <person name="Kim D.U."/>
            <person name="Kim K.W."/>
            <person name="Kang M.S."/>
            <person name="Kim J.Y."/>
            <person name="Jang J.H."/>
            <person name="Kim M.K."/>
        </authorList>
    </citation>
    <scope>NUCLEOTIDE SEQUENCE [LARGE SCALE GENOMIC DNA]</scope>
    <source>
        <strain evidence="1 2">KCTC 52873</strain>
    </source>
</reference>
<sequence length="308" mass="35293">MSEQIQEAEPDVWMQHMRRGKFEEAWKKSDADLKARAGQPCWHLPRHFQYIWDGSSLVGKRVLVRCYHGLGDTVQFIRYMPLLKEIAAKVIVWAQAPLIPLLKTVSGIDQLLPLHDGTPEVDYDADIEIMELPHYFRTTLATLPAQVPYLHAEPLVLTSDNSRLKVGLVWKAGDWDESRSIPFSSLTPLAELPSLQFYMLQANAPEAGWNGKFGEFPGNFSLYDYARVVKDLDLLITVDSMPAHLAGAMGIPVWTLLRTEADWRWMDDRDDSPWYPTMHLFRQTQSGNWDKVISRVAEELSKLSRDKD</sequence>
<dbReference type="AlphaFoldDB" id="A0A7G7G3W0"/>
<dbReference type="GO" id="GO:0016740">
    <property type="term" value="F:transferase activity"/>
    <property type="evidence" value="ECO:0007669"/>
    <property type="project" value="UniProtKB-KW"/>
</dbReference>
<dbReference type="RefSeq" id="WP_185272627.1">
    <property type="nucleotide sequence ID" value="NZ_CP055156.1"/>
</dbReference>
<protein>
    <submittedName>
        <fullName evidence="1">ADP-heptose--LPS heptosyltransferase</fullName>
    </submittedName>
</protein>
<dbReference type="KEGG" id="aswu:HUW51_03580"/>
<proteinExistence type="predicted"/>
<dbReference type="Gene3D" id="3.40.50.2000">
    <property type="entry name" value="Glycogen Phosphorylase B"/>
    <property type="match status" value="1"/>
</dbReference>
<keyword evidence="1" id="KW-0808">Transferase</keyword>
<dbReference type="EMBL" id="CP055156">
    <property type="protein sequence ID" value="QNF31844.1"/>
    <property type="molecule type" value="Genomic_DNA"/>
</dbReference>
<name>A0A7G7G3W0_9BACT</name>
<dbReference type="Proteomes" id="UP000515237">
    <property type="component" value="Chromosome"/>
</dbReference>
<accession>A0A7G7G3W0</accession>
<organism evidence="1 2">
    <name type="scientific">Adhaeribacter swui</name>
    <dbReference type="NCBI Taxonomy" id="2086471"/>
    <lineage>
        <taxon>Bacteria</taxon>
        <taxon>Pseudomonadati</taxon>
        <taxon>Bacteroidota</taxon>
        <taxon>Cytophagia</taxon>
        <taxon>Cytophagales</taxon>
        <taxon>Hymenobacteraceae</taxon>
        <taxon>Adhaeribacter</taxon>
    </lineage>
</organism>
<gene>
    <name evidence="1" type="ORF">HUW51_03580</name>
</gene>